<dbReference type="PANTHER" id="PTHR13052:SF3">
    <property type="entry name" value="NUCLEAR FACTOR RELATED TO KAPPA-B-BINDING PROTEIN"/>
    <property type="match status" value="1"/>
</dbReference>
<name>A0A9D4PRL8_RHISA</name>
<sequence>MGPPPFFPRERARRLFSGCNFKFGNPIHIFFLRLRVSSKLRPLPLALRQKDASELRRLQDDDVIIRGRRPRSRLHINNEVLPAQAIRDGPAVQCHSAPAEVQPQIPAAQDYGLLVPDIARTASLVHKASYRDYRLHQRRYHCRLLQEVLVSRKSAARRLSIATRIRVALVCSVATFCQKVTMTGNYLAEAVDGSIPTKWQTSPQRLWSLQELLLSQNSRKVSPTTELGYHKQSFHREDVLFHCEKVAKQDSLWTGILHDKN</sequence>
<reference evidence="1" key="2">
    <citation type="submission" date="2021-09" db="EMBL/GenBank/DDBJ databases">
        <authorList>
            <person name="Jia N."/>
            <person name="Wang J."/>
            <person name="Shi W."/>
            <person name="Du L."/>
            <person name="Sun Y."/>
            <person name="Zhan W."/>
            <person name="Jiang J."/>
            <person name="Wang Q."/>
            <person name="Zhang B."/>
            <person name="Ji P."/>
            <person name="Sakyi L.B."/>
            <person name="Cui X."/>
            <person name="Yuan T."/>
            <person name="Jiang B."/>
            <person name="Yang W."/>
            <person name="Lam T.T.-Y."/>
            <person name="Chang Q."/>
            <person name="Ding S."/>
            <person name="Wang X."/>
            <person name="Zhu J."/>
            <person name="Ruan X."/>
            <person name="Zhao L."/>
            <person name="Wei J."/>
            <person name="Que T."/>
            <person name="Du C."/>
            <person name="Cheng J."/>
            <person name="Dai P."/>
            <person name="Han X."/>
            <person name="Huang E."/>
            <person name="Gao Y."/>
            <person name="Liu J."/>
            <person name="Shao H."/>
            <person name="Ye R."/>
            <person name="Li L."/>
            <person name="Wei W."/>
            <person name="Wang X."/>
            <person name="Wang C."/>
            <person name="Huo Q."/>
            <person name="Li W."/>
            <person name="Guo W."/>
            <person name="Chen H."/>
            <person name="Chen S."/>
            <person name="Zhou L."/>
            <person name="Zhou L."/>
            <person name="Ni X."/>
            <person name="Tian J."/>
            <person name="Zhou Y."/>
            <person name="Sheng Y."/>
            <person name="Liu T."/>
            <person name="Pan Y."/>
            <person name="Xia L."/>
            <person name="Li J."/>
            <person name="Zhao F."/>
            <person name="Cao W."/>
        </authorList>
    </citation>
    <scope>NUCLEOTIDE SEQUENCE</scope>
    <source>
        <strain evidence="1">Rsan-2018</strain>
        <tissue evidence="1">Larvae</tissue>
    </source>
</reference>
<dbReference type="GO" id="GO:0002020">
    <property type="term" value="F:protease binding"/>
    <property type="evidence" value="ECO:0007669"/>
    <property type="project" value="TreeGrafter"/>
</dbReference>
<keyword evidence="2" id="KW-1185">Reference proteome</keyword>
<gene>
    <name evidence="1" type="ORF">HPB52_004613</name>
</gene>
<dbReference type="VEuPathDB" id="VectorBase:RSAN_055628"/>
<dbReference type="PANTHER" id="PTHR13052">
    <property type="entry name" value="NFRKB-RELATED"/>
    <property type="match status" value="1"/>
</dbReference>
<accession>A0A9D4PRL8</accession>
<organism evidence="1 2">
    <name type="scientific">Rhipicephalus sanguineus</name>
    <name type="common">Brown dog tick</name>
    <name type="synonym">Ixodes sanguineus</name>
    <dbReference type="NCBI Taxonomy" id="34632"/>
    <lineage>
        <taxon>Eukaryota</taxon>
        <taxon>Metazoa</taxon>
        <taxon>Ecdysozoa</taxon>
        <taxon>Arthropoda</taxon>
        <taxon>Chelicerata</taxon>
        <taxon>Arachnida</taxon>
        <taxon>Acari</taxon>
        <taxon>Parasitiformes</taxon>
        <taxon>Ixodida</taxon>
        <taxon>Ixodoidea</taxon>
        <taxon>Ixodidae</taxon>
        <taxon>Rhipicephalinae</taxon>
        <taxon>Rhipicephalus</taxon>
        <taxon>Rhipicephalus</taxon>
    </lineage>
</organism>
<evidence type="ECO:0000313" key="1">
    <source>
        <dbReference type="EMBL" id="KAH7951064.1"/>
    </source>
</evidence>
<reference evidence="1" key="1">
    <citation type="journal article" date="2020" name="Cell">
        <title>Large-Scale Comparative Analyses of Tick Genomes Elucidate Their Genetic Diversity and Vector Capacities.</title>
        <authorList>
            <consortium name="Tick Genome and Microbiome Consortium (TIGMIC)"/>
            <person name="Jia N."/>
            <person name="Wang J."/>
            <person name="Shi W."/>
            <person name="Du L."/>
            <person name="Sun Y."/>
            <person name="Zhan W."/>
            <person name="Jiang J.F."/>
            <person name="Wang Q."/>
            <person name="Zhang B."/>
            <person name="Ji P."/>
            <person name="Bell-Sakyi L."/>
            <person name="Cui X.M."/>
            <person name="Yuan T.T."/>
            <person name="Jiang B.G."/>
            <person name="Yang W.F."/>
            <person name="Lam T.T."/>
            <person name="Chang Q.C."/>
            <person name="Ding S.J."/>
            <person name="Wang X.J."/>
            <person name="Zhu J.G."/>
            <person name="Ruan X.D."/>
            <person name="Zhao L."/>
            <person name="Wei J.T."/>
            <person name="Ye R.Z."/>
            <person name="Que T.C."/>
            <person name="Du C.H."/>
            <person name="Zhou Y.H."/>
            <person name="Cheng J.X."/>
            <person name="Dai P.F."/>
            <person name="Guo W.B."/>
            <person name="Han X.H."/>
            <person name="Huang E.J."/>
            <person name="Li L.F."/>
            <person name="Wei W."/>
            <person name="Gao Y.C."/>
            <person name="Liu J.Z."/>
            <person name="Shao H.Z."/>
            <person name="Wang X."/>
            <person name="Wang C.C."/>
            <person name="Yang T.C."/>
            <person name="Huo Q.B."/>
            <person name="Li W."/>
            <person name="Chen H.Y."/>
            <person name="Chen S.E."/>
            <person name="Zhou L.G."/>
            <person name="Ni X.B."/>
            <person name="Tian J.H."/>
            <person name="Sheng Y."/>
            <person name="Liu T."/>
            <person name="Pan Y.S."/>
            <person name="Xia L.Y."/>
            <person name="Li J."/>
            <person name="Zhao F."/>
            <person name="Cao W.C."/>
        </authorList>
    </citation>
    <scope>NUCLEOTIDE SEQUENCE</scope>
    <source>
        <strain evidence="1">Rsan-2018</strain>
    </source>
</reference>
<proteinExistence type="predicted"/>
<protein>
    <submittedName>
        <fullName evidence="1">Uncharacterized protein</fullName>
    </submittedName>
</protein>
<dbReference type="GO" id="GO:0031011">
    <property type="term" value="C:Ino80 complex"/>
    <property type="evidence" value="ECO:0007669"/>
    <property type="project" value="InterPro"/>
</dbReference>
<dbReference type="EMBL" id="JABSTV010001251">
    <property type="protein sequence ID" value="KAH7951064.1"/>
    <property type="molecule type" value="Genomic_DNA"/>
</dbReference>
<comment type="caution">
    <text evidence="1">The sequence shown here is derived from an EMBL/GenBank/DDBJ whole genome shotgun (WGS) entry which is preliminary data.</text>
</comment>
<evidence type="ECO:0000313" key="2">
    <source>
        <dbReference type="Proteomes" id="UP000821837"/>
    </source>
</evidence>
<dbReference type="Proteomes" id="UP000821837">
    <property type="component" value="Chromosome 5"/>
</dbReference>
<dbReference type="InterPro" id="IPR024867">
    <property type="entry name" value="NFRKB"/>
</dbReference>
<dbReference type="AlphaFoldDB" id="A0A9D4PRL8"/>